<dbReference type="InterPro" id="IPR006311">
    <property type="entry name" value="TAT_signal"/>
</dbReference>
<dbReference type="PROSITE" id="PS51318">
    <property type="entry name" value="TAT"/>
    <property type="match status" value="1"/>
</dbReference>
<dbReference type="Proteomes" id="UP001595925">
    <property type="component" value="Unassembled WGS sequence"/>
</dbReference>
<protein>
    <submittedName>
        <fullName evidence="3">DUF4129 domain-containing protein</fullName>
    </submittedName>
</protein>
<keyword evidence="4" id="KW-1185">Reference proteome</keyword>
<keyword evidence="2" id="KW-1133">Transmembrane helix</keyword>
<name>A0ABD5QDL0_9EURY</name>
<comment type="caution">
    <text evidence="3">The sequence shown here is derived from an EMBL/GenBank/DDBJ whole genome shotgun (WGS) entry which is preliminary data.</text>
</comment>
<gene>
    <name evidence="3" type="ORF">ACFPFO_08615</name>
</gene>
<feature type="region of interest" description="Disordered" evidence="1">
    <location>
        <begin position="552"/>
        <end position="572"/>
    </location>
</feature>
<evidence type="ECO:0000256" key="1">
    <source>
        <dbReference type="SAM" id="MobiDB-lite"/>
    </source>
</evidence>
<feature type="compositionally biased region" description="Basic and acidic residues" evidence="1">
    <location>
        <begin position="119"/>
        <end position="146"/>
    </location>
</feature>
<proteinExistence type="predicted"/>
<dbReference type="RefSeq" id="WP_224828313.1">
    <property type="nucleotide sequence ID" value="NZ_JAIVEF010000005.1"/>
</dbReference>
<dbReference type="EMBL" id="JBHSJG010000032">
    <property type="protein sequence ID" value="MFC4987826.1"/>
    <property type="molecule type" value="Genomic_DNA"/>
</dbReference>
<evidence type="ECO:0000256" key="2">
    <source>
        <dbReference type="SAM" id="Phobius"/>
    </source>
</evidence>
<keyword evidence="2" id="KW-0472">Membrane</keyword>
<feature type="compositionally biased region" description="Low complexity" evidence="1">
    <location>
        <begin position="553"/>
        <end position="565"/>
    </location>
</feature>
<feature type="transmembrane region" description="Helical" evidence="2">
    <location>
        <begin position="524"/>
        <end position="544"/>
    </location>
</feature>
<accession>A0ABD5QDL0</accession>
<dbReference type="AlphaFoldDB" id="A0ABD5QDL0"/>
<reference evidence="3 4" key="1">
    <citation type="journal article" date="2019" name="Int. J. Syst. Evol. Microbiol.">
        <title>The Global Catalogue of Microorganisms (GCM) 10K type strain sequencing project: providing services to taxonomists for standard genome sequencing and annotation.</title>
        <authorList>
            <consortium name="The Broad Institute Genomics Platform"/>
            <consortium name="The Broad Institute Genome Sequencing Center for Infectious Disease"/>
            <person name="Wu L."/>
            <person name="Ma J."/>
        </authorList>
    </citation>
    <scope>NUCLEOTIDE SEQUENCE [LARGE SCALE GENOMIC DNA]</scope>
    <source>
        <strain evidence="3 4">CGMCC 1.15824</strain>
    </source>
</reference>
<organism evidence="3 4">
    <name type="scientific">Saliphagus infecundisoli</name>
    <dbReference type="NCBI Taxonomy" id="1849069"/>
    <lineage>
        <taxon>Archaea</taxon>
        <taxon>Methanobacteriati</taxon>
        <taxon>Methanobacteriota</taxon>
        <taxon>Stenosarchaea group</taxon>
        <taxon>Halobacteria</taxon>
        <taxon>Halobacteriales</taxon>
        <taxon>Natrialbaceae</taxon>
        <taxon>Saliphagus</taxon>
    </lineage>
</organism>
<sequence length="678" mass="71821">MSRSRRYAFALAVAALLLVAAAGATAGAPADGVVLQTQNESDNETVRHQDPDEYSEDGDVEELEGWLSGWMNGQLEEGAVELSQGEYDAASGYVDEEYYDRLEQYVDVAGETGGESSEESFREAGERQEEMTDSAREYEETRQEYEDARDEGDEQRARELARELEALAGDVEESSEAVRTQYDEIENGTGADLGEADAAIETANEDVQESQAEIREAEFDETQLSLAIDEPAEISFTDPLEVEGEVRTAEGDPIDDEELSFEVGNQTVTTESDGEGAFAFEYRPTTLSLATEELEVAYRPDNESAYLGTSENVSVAVEQVEPTIEGLSVPDRTAYGEEVTVEGEIAVGDVDVENVALAVVADGQRIGWVGVADGEFEGSVELPVSVPADEVELGVAVPYEGRALAPVTATETVTVAEIPTDLSVSAERTGDGALRVDGSLSSEASGVVGERTIDVAVDGSTVGTATTGDEGAFSQRVEIPESASGNLTVRAEYDGSGTSLAPAAATTQLAGGGGGGALSALPGWLRWAGLALAGLLVVGAVVGARRYRRDETAPAGGAAASAASGGEERGERETAARLALSRAAAQLEDDPEAAMEHCYAAVRHELAARVGGDRSMTHWEFYRRYSGEDDDLLRDATESYERAVFGREDIPRGEVRGLLERARELSGVEDGSESGDAG</sequence>
<keyword evidence="2" id="KW-0812">Transmembrane</keyword>
<feature type="region of interest" description="Disordered" evidence="1">
    <location>
        <begin position="110"/>
        <end position="155"/>
    </location>
</feature>
<evidence type="ECO:0000313" key="3">
    <source>
        <dbReference type="EMBL" id="MFC4987826.1"/>
    </source>
</evidence>
<evidence type="ECO:0000313" key="4">
    <source>
        <dbReference type="Proteomes" id="UP001595925"/>
    </source>
</evidence>